<keyword evidence="2" id="KW-1185">Reference proteome</keyword>
<name>A0AAV7MV50_PLEWA</name>
<dbReference type="AlphaFoldDB" id="A0AAV7MV50"/>
<organism evidence="1 2">
    <name type="scientific">Pleurodeles waltl</name>
    <name type="common">Iberian ribbed newt</name>
    <dbReference type="NCBI Taxonomy" id="8319"/>
    <lineage>
        <taxon>Eukaryota</taxon>
        <taxon>Metazoa</taxon>
        <taxon>Chordata</taxon>
        <taxon>Craniata</taxon>
        <taxon>Vertebrata</taxon>
        <taxon>Euteleostomi</taxon>
        <taxon>Amphibia</taxon>
        <taxon>Batrachia</taxon>
        <taxon>Caudata</taxon>
        <taxon>Salamandroidea</taxon>
        <taxon>Salamandridae</taxon>
        <taxon>Pleurodelinae</taxon>
        <taxon>Pleurodeles</taxon>
    </lineage>
</organism>
<dbReference type="Proteomes" id="UP001066276">
    <property type="component" value="Chromosome 9"/>
</dbReference>
<reference evidence="1" key="1">
    <citation type="journal article" date="2022" name="bioRxiv">
        <title>Sequencing and chromosome-scale assembly of the giantPleurodeles waltlgenome.</title>
        <authorList>
            <person name="Brown T."/>
            <person name="Elewa A."/>
            <person name="Iarovenko S."/>
            <person name="Subramanian E."/>
            <person name="Araus A.J."/>
            <person name="Petzold A."/>
            <person name="Susuki M."/>
            <person name="Suzuki K.-i.T."/>
            <person name="Hayashi T."/>
            <person name="Toyoda A."/>
            <person name="Oliveira C."/>
            <person name="Osipova E."/>
            <person name="Leigh N.D."/>
            <person name="Simon A."/>
            <person name="Yun M.H."/>
        </authorList>
    </citation>
    <scope>NUCLEOTIDE SEQUENCE</scope>
    <source>
        <strain evidence="1">20211129_DDA</strain>
        <tissue evidence="1">Liver</tissue>
    </source>
</reference>
<dbReference type="EMBL" id="JANPWB010000013">
    <property type="protein sequence ID" value="KAJ1107618.1"/>
    <property type="molecule type" value="Genomic_DNA"/>
</dbReference>
<gene>
    <name evidence="1" type="ORF">NDU88_005008</name>
</gene>
<evidence type="ECO:0000313" key="2">
    <source>
        <dbReference type="Proteomes" id="UP001066276"/>
    </source>
</evidence>
<sequence length="114" mass="12773">AVPTAGRFRQLFQKYEITSTVKRLLHSRLNHRFLHWRFSQPKMAAAKHTPVSTHAAVLGVVTGVAITVNPTLYCSYWAAAISQSVRLDLPGEHLICSDRASTNPFLQSCIRVTR</sequence>
<feature type="non-terminal residue" evidence="1">
    <location>
        <position position="1"/>
    </location>
</feature>
<proteinExistence type="predicted"/>
<comment type="caution">
    <text evidence="1">The sequence shown here is derived from an EMBL/GenBank/DDBJ whole genome shotgun (WGS) entry which is preliminary data.</text>
</comment>
<accession>A0AAV7MV50</accession>
<evidence type="ECO:0000313" key="1">
    <source>
        <dbReference type="EMBL" id="KAJ1107618.1"/>
    </source>
</evidence>
<feature type="non-terminal residue" evidence="1">
    <location>
        <position position="114"/>
    </location>
</feature>
<protein>
    <submittedName>
        <fullName evidence="1">Uncharacterized protein</fullName>
    </submittedName>
</protein>